<dbReference type="GeneID" id="17041158"/>
<accession>I0YXQ1</accession>
<organism evidence="1 2">
    <name type="scientific">Coccomyxa subellipsoidea (strain C-169)</name>
    <name type="common">Green microalga</name>
    <dbReference type="NCBI Taxonomy" id="574566"/>
    <lineage>
        <taxon>Eukaryota</taxon>
        <taxon>Viridiplantae</taxon>
        <taxon>Chlorophyta</taxon>
        <taxon>core chlorophytes</taxon>
        <taxon>Trebouxiophyceae</taxon>
        <taxon>Trebouxiophyceae incertae sedis</taxon>
        <taxon>Coccomyxaceae</taxon>
        <taxon>Coccomyxa</taxon>
        <taxon>Coccomyxa subellipsoidea</taxon>
    </lineage>
</organism>
<reference evidence="1 2" key="1">
    <citation type="journal article" date="2012" name="Genome Biol.">
        <title>The genome of the polar eukaryotic microalga coccomyxa subellipsoidea reveals traits of cold adaptation.</title>
        <authorList>
            <person name="Blanc G."/>
            <person name="Agarkova I."/>
            <person name="Grimwood J."/>
            <person name="Kuo A."/>
            <person name="Brueggeman A."/>
            <person name="Dunigan D."/>
            <person name="Gurnon J."/>
            <person name="Ladunga I."/>
            <person name="Lindquist E."/>
            <person name="Lucas S."/>
            <person name="Pangilinan J."/>
            <person name="Proschold T."/>
            <person name="Salamov A."/>
            <person name="Schmutz J."/>
            <person name="Weeks D."/>
            <person name="Yamada T."/>
            <person name="Claverie J.M."/>
            <person name="Grigoriev I."/>
            <person name="Van Etten J."/>
            <person name="Lomsadze A."/>
            <person name="Borodovsky M."/>
        </authorList>
    </citation>
    <scope>NUCLEOTIDE SEQUENCE [LARGE SCALE GENOMIC DNA]</scope>
    <source>
        <strain evidence="1 2">C-169</strain>
    </source>
</reference>
<dbReference type="RefSeq" id="XP_005647714.1">
    <property type="nucleotide sequence ID" value="XM_005647657.1"/>
</dbReference>
<dbReference type="AlphaFoldDB" id="I0YXQ1"/>
<name>I0YXQ1_COCSC</name>
<protein>
    <submittedName>
        <fullName evidence="1">Uncharacterized protein</fullName>
    </submittedName>
</protein>
<proteinExistence type="predicted"/>
<evidence type="ECO:0000313" key="2">
    <source>
        <dbReference type="Proteomes" id="UP000007264"/>
    </source>
</evidence>
<dbReference type="KEGG" id="csl:COCSUDRAFT_33271"/>
<dbReference type="Proteomes" id="UP000007264">
    <property type="component" value="Unassembled WGS sequence"/>
</dbReference>
<evidence type="ECO:0000313" key="1">
    <source>
        <dbReference type="EMBL" id="EIE23170.1"/>
    </source>
</evidence>
<comment type="caution">
    <text evidence="1">The sequence shown here is derived from an EMBL/GenBank/DDBJ whole genome shotgun (WGS) entry which is preliminary data.</text>
</comment>
<gene>
    <name evidence="1" type="ORF">COCSUDRAFT_33271</name>
</gene>
<sequence length="191" mass="21838">MLSVPSSCYLSVERDILGLDRRKWEDSAPKYTACVLYSNRYKEGEHEDLLYECPRLYGRLTWLSQVACPNLTWLELDYPKLTAALQPLVIDRCMGALKHLRVSSNTVYVKFGAFVRLDTLILTAVKNVNIHLADVSGFAAGLEKMQLKWKSCCSNSYRLATALTNPADWDEQHDLFPEYCYTEVIFPVKNS</sequence>
<dbReference type="EMBL" id="AGSI01000008">
    <property type="protein sequence ID" value="EIE23170.1"/>
    <property type="molecule type" value="Genomic_DNA"/>
</dbReference>
<keyword evidence="2" id="KW-1185">Reference proteome</keyword>